<dbReference type="Proteomes" id="UP000464233">
    <property type="component" value="Plasmid LMA_pa"/>
</dbReference>
<evidence type="ECO:0000313" key="3">
    <source>
        <dbReference type="Proteomes" id="UP000464233"/>
    </source>
</evidence>
<evidence type="ECO:0000313" key="2">
    <source>
        <dbReference type="EMBL" id="CRI06724.1"/>
    </source>
</evidence>
<dbReference type="RefSeq" id="WP_176455312.1">
    <property type="nucleotide sequence ID" value="NZ_LN846932.1"/>
</dbReference>
<organism evidence="1">
    <name type="scientific">Carnobacterium maltaromaticum</name>
    <name type="common">Carnobacterium piscicola</name>
    <dbReference type="NCBI Taxonomy" id="2751"/>
    <lineage>
        <taxon>Bacteria</taxon>
        <taxon>Bacillati</taxon>
        <taxon>Bacillota</taxon>
        <taxon>Bacilli</taxon>
        <taxon>Lactobacillales</taxon>
        <taxon>Carnobacteriaceae</taxon>
        <taxon>Carnobacterium</taxon>
    </lineage>
</organism>
<proteinExistence type="predicted"/>
<dbReference type="AlphaFoldDB" id="Q84EC5"/>
<geneLocation type="plasmid" evidence="2">
    <name>LMA_pa</name>
</geneLocation>
<geneLocation type="plasmid" evidence="1">
    <name>pCP40</name>
</geneLocation>
<name>Q84EC5_CARML</name>
<dbReference type="EMBL" id="LN846932">
    <property type="protein sequence ID" value="CRI06724.1"/>
    <property type="molecule type" value="Genomic_DNA"/>
</dbReference>
<evidence type="ECO:0008006" key="4">
    <source>
        <dbReference type="Google" id="ProtNLM"/>
    </source>
</evidence>
<evidence type="ECO:0000313" key="1">
    <source>
        <dbReference type="EMBL" id="AAO21100.1"/>
    </source>
</evidence>
<keyword evidence="1" id="KW-0614">Plasmid</keyword>
<accession>Q84EC5</accession>
<gene>
    <name evidence="2" type="ORF">BN424_pa0059</name>
</gene>
<dbReference type="EMBL" id="U49456">
    <property type="protein sequence ID" value="AAO21100.1"/>
    <property type="molecule type" value="Genomic_DNA"/>
</dbReference>
<reference evidence="2 3" key="2">
    <citation type="submission" date="2015-04" db="EMBL/GenBank/DDBJ databases">
        <title>Carnobacterium maltaromaticum LMA28 complete chromosome sequence.</title>
        <authorList>
            <person name="Borges F."/>
            <person name="Cailliez-Grimal C."/>
        </authorList>
    </citation>
    <scope>NUCLEOTIDE SEQUENCE [LARGE SCALE GENOMIC DNA]</scope>
    <source>
        <strain evidence="2 3">LMA28</strain>
        <plasmid evidence="3">Chromosome</plasmid>
        <plasmid evidence="2">LMA_pa</plasmid>
    </source>
</reference>
<protein>
    <recommendedName>
        <fullName evidence="4">DUF2187 domain-containing protein</fullName>
    </recommendedName>
</protein>
<reference evidence="1" key="1">
    <citation type="submission" date="1996-02" db="EMBL/GenBank/DDBJ databases">
        <authorList>
            <person name="Quadri L.E.N."/>
            <person name="Stiles M.E."/>
        </authorList>
    </citation>
    <scope>NUCLEOTIDE SEQUENCE</scope>
    <source>
        <strain evidence="1">LV17B</strain>
        <plasmid evidence="1">pCP40</plasmid>
    </source>
</reference>
<reference evidence="2 3" key="3">
    <citation type="submission" date="2015-04" db="EMBL/GenBank/DDBJ databases">
        <title>Carnobacterium maltaromaticum LMA28 plasmids.</title>
        <authorList>
            <person name="Cailliez-Grimal C."/>
            <person name="Iskandar C."/>
        </authorList>
    </citation>
    <scope>NUCLEOTIDE SEQUENCE [LARGE SCALE GENOMIC DNA]</scope>
    <source>
        <strain evidence="2 3">LMA28</strain>
        <plasmid evidence="3">Chromosome</plasmid>
        <plasmid evidence="2">LMA_pa</plasmid>
    </source>
</reference>
<sequence>MQLVIGDEISAMTIQGDNVTGNVTAILENTVILFCGLNNHVVSKKELKKQGYKFKKVVKGTKSIVVSSNRNLKE</sequence>